<dbReference type="CDD" id="cd16017">
    <property type="entry name" value="LptA"/>
    <property type="match status" value="1"/>
</dbReference>
<evidence type="ECO:0000256" key="4">
    <source>
        <dbReference type="ARBA" id="ARBA00022692"/>
    </source>
</evidence>
<feature type="transmembrane region" description="Helical" evidence="7">
    <location>
        <begin position="65"/>
        <end position="85"/>
    </location>
</feature>
<evidence type="ECO:0000256" key="3">
    <source>
        <dbReference type="ARBA" id="ARBA00022679"/>
    </source>
</evidence>
<keyword evidence="5 7" id="KW-1133">Transmembrane helix</keyword>
<keyword evidence="2" id="KW-1003">Cell membrane</keyword>
<dbReference type="Pfam" id="PF00884">
    <property type="entry name" value="Sulfatase"/>
    <property type="match status" value="1"/>
</dbReference>
<keyword evidence="4 7" id="KW-0812">Transmembrane</keyword>
<evidence type="ECO:0000256" key="2">
    <source>
        <dbReference type="ARBA" id="ARBA00022475"/>
    </source>
</evidence>
<dbReference type="GO" id="GO:0005886">
    <property type="term" value="C:plasma membrane"/>
    <property type="evidence" value="ECO:0007669"/>
    <property type="project" value="UniProtKB-SubCell"/>
</dbReference>
<gene>
    <name evidence="9" type="ORF">MSKU9_0590</name>
</gene>
<dbReference type="PANTHER" id="PTHR30443">
    <property type="entry name" value="INNER MEMBRANE PROTEIN"/>
    <property type="match status" value="1"/>
</dbReference>
<evidence type="ECO:0000313" key="9">
    <source>
        <dbReference type="EMBL" id="GCE82449.1"/>
    </source>
</evidence>
<dbReference type="GO" id="GO:0016776">
    <property type="term" value="F:phosphotransferase activity, phosphate group as acceptor"/>
    <property type="evidence" value="ECO:0007669"/>
    <property type="project" value="TreeGrafter"/>
</dbReference>
<dbReference type="Gene3D" id="3.40.720.10">
    <property type="entry name" value="Alkaline Phosphatase, subunit A"/>
    <property type="match status" value="1"/>
</dbReference>
<dbReference type="InterPro" id="IPR000917">
    <property type="entry name" value="Sulfatase_N"/>
</dbReference>
<accession>A0A4P5NLV2</accession>
<evidence type="ECO:0000256" key="1">
    <source>
        <dbReference type="ARBA" id="ARBA00004651"/>
    </source>
</evidence>
<dbReference type="PANTHER" id="PTHR30443:SF0">
    <property type="entry name" value="PHOSPHOETHANOLAMINE TRANSFERASE EPTA"/>
    <property type="match status" value="1"/>
</dbReference>
<comment type="caution">
    <text evidence="9">The sequence shown here is derived from an EMBL/GenBank/DDBJ whole genome shotgun (WGS) entry which is preliminary data.</text>
</comment>
<protein>
    <recommendedName>
        <fullName evidence="8">Sulfatase N-terminal domain-containing protein</fullName>
    </recommendedName>
</protein>
<reference evidence="10" key="1">
    <citation type="submission" date="2017-01" db="EMBL/GenBank/DDBJ databases">
        <title>Komagataeibacter sp. MSKU9 whole genome sequencing project.</title>
        <authorList>
            <person name="Matsutani M."/>
            <person name="Naloka K."/>
            <person name="Theeragool G."/>
            <person name="Yakushi T."/>
            <person name="Matsushita K."/>
        </authorList>
    </citation>
    <scope>NUCLEOTIDE SEQUENCE [LARGE SCALE GENOMIC DNA]</scope>
    <source>
        <strain evidence="10">MSKU9</strain>
    </source>
</reference>
<organism evidence="9 10">
    <name type="scientific">Komagataeibacter diospyri</name>
    <dbReference type="NCBI Taxonomy" id="1932662"/>
    <lineage>
        <taxon>Bacteria</taxon>
        <taxon>Pseudomonadati</taxon>
        <taxon>Pseudomonadota</taxon>
        <taxon>Alphaproteobacteria</taxon>
        <taxon>Acetobacterales</taxon>
        <taxon>Acetobacteraceae</taxon>
        <taxon>Komagataeibacter</taxon>
    </lineage>
</organism>
<dbReference type="InterPro" id="IPR017850">
    <property type="entry name" value="Alkaline_phosphatase_core_sf"/>
</dbReference>
<dbReference type="GO" id="GO:0009244">
    <property type="term" value="P:lipopolysaccharide core region biosynthetic process"/>
    <property type="evidence" value="ECO:0007669"/>
    <property type="project" value="TreeGrafter"/>
</dbReference>
<dbReference type="Proteomes" id="UP000315095">
    <property type="component" value="Unassembled WGS sequence"/>
</dbReference>
<proteinExistence type="predicted"/>
<sequence>MSLLPLLFFSCGRIGSMCLNTVFMALLILDFYIAHDCQLITDGTLDAIMGTNRHEAASMLGTVPWSAYIAAVLALGLVAVLSWRLGRWNRRAVMIAMVPLVLTGVYNSWKLYANWPFHTAKWTDIVYRRYIASDLRDHAPGVVGDVTYLAIISTKWVKDRRFVVRAHTVTDRQVIGRHAGRVRNIVFIMGESSLASRYGVYGYDNQNTTPNLQEMKDRKQICVLAKVHTNAPMTRYSVPMSFSFQTPEIRETLFNEKNIIEMARDNGYKTFWIASQDGKGPYARPFGYLSEYSDYTTRQDYNNETNGVNWKDESIMPVLADKMHDPAPYKMYVVHIMGSHRKYDDKVTPRDVQALPNADTYDQSIHHTDSIVQQIMSIATSELGDYTMIYTSDHGEIVNVGHGYQYGGYDQYIIPMIIHDANGVGTYCNMAEQMRNHDGYYTSIMNKYLLLDMLGYDVDPAAMDAARSRDHVLHADSKVYNYNNLPTEKNLW</sequence>
<dbReference type="InterPro" id="IPR058130">
    <property type="entry name" value="PEA_transf_C"/>
</dbReference>
<feature type="transmembrane region" description="Helical" evidence="7">
    <location>
        <begin position="92"/>
        <end position="109"/>
    </location>
</feature>
<feature type="domain" description="Sulfatase N-terminal" evidence="8">
    <location>
        <begin position="183"/>
        <end position="445"/>
    </location>
</feature>
<dbReference type="AlphaFoldDB" id="A0A4P5NLV2"/>
<dbReference type="OrthoDB" id="7250625at2"/>
<evidence type="ECO:0000256" key="7">
    <source>
        <dbReference type="SAM" id="Phobius"/>
    </source>
</evidence>
<dbReference type="InterPro" id="IPR040423">
    <property type="entry name" value="PEA_transferase"/>
</dbReference>
<evidence type="ECO:0000256" key="6">
    <source>
        <dbReference type="ARBA" id="ARBA00023136"/>
    </source>
</evidence>
<keyword evidence="10" id="KW-1185">Reference proteome</keyword>
<dbReference type="SUPFAM" id="SSF53649">
    <property type="entry name" value="Alkaline phosphatase-like"/>
    <property type="match status" value="1"/>
</dbReference>
<keyword evidence="6 7" id="KW-0472">Membrane</keyword>
<name>A0A4P5NLV2_9PROT</name>
<evidence type="ECO:0000259" key="8">
    <source>
        <dbReference type="Pfam" id="PF00884"/>
    </source>
</evidence>
<dbReference type="RefSeq" id="WP_141259841.1">
    <property type="nucleotide sequence ID" value="NZ_BDLU01000014.1"/>
</dbReference>
<evidence type="ECO:0000256" key="5">
    <source>
        <dbReference type="ARBA" id="ARBA00022989"/>
    </source>
</evidence>
<dbReference type="EMBL" id="BDLU01000014">
    <property type="protein sequence ID" value="GCE82449.1"/>
    <property type="molecule type" value="Genomic_DNA"/>
</dbReference>
<comment type="subcellular location">
    <subcellularLocation>
        <location evidence="1">Cell membrane</location>
        <topology evidence="1">Multi-pass membrane protein</topology>
    </subcellularLocation>
</comment>
<evidence type="ECO:0000313" key="10">
    <source>
        <dbReference type="Proteomes" id="UP000315095"/>
    </source>
</evidence>
<keyword evidence="3" id="KW-0808">Transferase</keyword>